<comment type="catalytic activity">
    <reaction evidence="3">
        <text>a purine D-ribonucleoside + phosphate = a purine nucleobase + alpha-D-ribose 1-phosphate</text>
        <dbReference type="Rhea" id="RHEA:19805"/>
        <dbReference type="ChEBI" id="CHEBI:26386"/>
        <dbReference type="ChEBI" id="CHEBI:43474"/>
        <dbReference type="ChEBI" id="CHEBI:57720"/>
        <dbReference type="ChEBI" id="CHEBI:142355"/>
        <dbReference type="EC" id="2.4.2.1"/>
    </reaction>
</comment>
<proteinExistence type="inferred from homology"/>
<dbReference type="InterPro" id="IPR009664">
    <property type="entry name" value="Ppnp"/>
</dbReference>
<comment type="caution">
    <text evidence="4">The sequence shown here is derived from an EMBL/GenBank/DDBJ whole genome shotgun (WGS) entry which is preliminary data.</text>
</comment>
<dbReference type="OrthoDB" id="9793848at2"/>
<dbReference type="InterPro" id="IPR011051">
    <property type="entry name" value="RmlC_Cupin_sf"/>
</dbReference>
<comment type="catalytic activity">
    <reaction evidence="3">
        <text>xanthosine + phosphate = alpha-D-ribose 1-phosphate + xanthine</text>
        <dbReference type="Rhea" id="RHEA:27638"/>
        <dbReference type="ChEBI" id="CHEBI:17712"/>
        <dbReference type="ChEBI" id="CHEBI:18107"/>
        <dbReference type="ChEBI" id="CHEBI:43474"/>
        <dbReference type="ChEBI" id="CHEBI:57720"/>
        <dbReference type="EC" id="2.4.2.1"/>
    </reaction>
</comment>
<evidence type="ECO:0000256" key="1">
    <source>
        <dbReference type="ARBA" id="ARBA00022676"/>
    </source>
</evidence>
<dbReference type="AlphaFoldDB" id="A0A5C8KBF0"/>
<gene>
    <name evidence="3" type="primary">ppnP</name>
    <name evidence="4" type="ORF">FVR03_04835</name>
</gene>
<comment type="similarity">
    <text evidence="3">Belongs to the nucleoside phosphorylase PpnP family.</text>
</comment>
<comment type="catalytic activity">
    <reaction evidence="3">
        <text>adenosine + phosphate = alpha-D-ribose 1-phosphate + adenine</text>
        <dbReference type="Rhea" id="RHEA:27642"/>
        <dbReference type="ChEBI" id="CHEBI:16335"/>
        <dbReference type="ChEBI" id="CHEBI:16708"/>
        <dbReference type="ChEBI" id="CHEBI:43474"/>
        <dbReference type="ChEBI" id="CHEBI:57720"/>
        <dbReference type="EC" id="2.4.2.1"/>
    </reaction>
</comment>
<evidence type="ECO:0000313" key="5">
    <source>
        <dbReference type="Proteomes" id="UP000321926"/>
    </source>
</evidence>
<comment type="catalytic activity">
    <reaction evidence="3">
        <text>cytidine + phosphate = cytosine + alpha-D-ribose 1-phosphate</text>
        <dbReference type="Rhea" id="RHEA:52540"/>
        <dbReference type="ChEBI" id="CHEBI:16040"/>
        <dbReference type="ChEBI" id="CHEBI:17562"/>
        <dbReference type="ChEBI" id="CHEBI:43474"/>
        <dbReference type="ChEBI" id="CHEBI:57720"/>
        <dbReference type="EC" id="2.4.2.2"/>
    </reaction>
</comment>
<keyword evidence="1 3" id="KW-0328">Glycosyltransferase</keyword>
<dbReference type="GO" id="GO:0047975">
    <property type="term" value="F:guanosine phosphorylase activity"/>
    <property type="evidence" value="ECO:0007669"/>
    <property type="project" value="RHEA"/>
</dbReference>
<evidence type="ECO:0000313" key="4">
    <source>
        <dbReference type="EMBL" id="TXK50512.1"/>
    </source>
</evidence>
<comment type="catalytic activity">
    <reaction evidence="3">
        <text>thymidine + phosphate = 2-deoxy-alpha-D-ribose 1-phosphate + thymine</text>
        <dbReference type="Rhea" id="RHEA:16037"/>
        <dbReference type="ChEBI" id="CHEBI:17748"/>
        <dbReference type="ChEBI" id="CHEBI:17821"/>
        <dbReference type="ChEBI" id="CHEBI:43474"/>
        <dbReference type="ChEBI" id="CHEBI:57259"/>
        <dbReference type="EC" id="2.4.2.2"/>
    </reaction>
</comment>
<dbReference type="SUPFAM" id="SSF51182">
    <property type="entry name" value="RmlC-like cupins"/>
    <property type="match status" value="1"/>
</dbReference>
<dbReference type="Proteomes" id="UP000321926">
    <property type="component" value="Unassembled WGS sequence"/>
</dbReference>
<protein>
    <recommendedName>
        <fullName evidence="3">Pyrimidine/purine nucleoside phosphorylase</fullName>
        <ecNumber evidence="3">2.4.2.1</ecNumber>
        <ecNumber evidence="3">2.4.2.2</ecNumber>
    </recommendedName>
    <alternativeName>
        <fullName evidence="3">Adenosine phosphorylase</fullName>
    </alternativeName>
    <alternativeName>
        <fullName evidence="3">Cytidine phosphorylase</fullName>
    </alternativeName>
    <alternativeName>
        <fullName evidence="3">Guanosine phosphorylase</fullName>
    </alternativeName>
    <alternativeName>
        <fullName evidence="3">Inosine phosphorylase</fullName>
    </alternativeName>
    <alternativeName>
        <fullName evidence="3">Thymidine phosphorylase</fullName>
    </alternativeName>
    <alternativeName>
        <fullName evidence="3">Uridine phosphorylase</fullName>
    </alternativeName>
    <alternativeName>
        <fullName evidence="3">Xanthosine phosphorylase</fullName>
    </alternativeName>
</protein>
<dbReference type="EMBL" id="VRTY01000012">
    <property type="protein sequence ID" value="TXK50512.1"/>
    <property type="molecule type" value="Genomic_DNA"/>
</dbReference>
<organism evidence="4 5">
    <name type="scientific">Pontibacter qinzhouensis</name>
    <dbReference type="NCBI Taxonomy" id="2603253"/>
    <lineage>
        <taxon>Bacteria</taxon>
        <taxon>Pseudomonadati</taxon>
        <taxon>Bacteroidota</taxon>
        <taxon>Cytophagia</taxon>
        <taxon>Cytophagales</taxon>
        <taxon>Hymenobacteraceae</taxon>
        <taxon>Pontibacter</taxon>
    </lineage>
</organism>
<sequence>MINVNEYFDGAVKSLGYQTAAGRSTVGVINEGEYEFGTSEHEIMHVLEGELKALLPGEQEWQVFGAGQKFEVAANASFKVVATAPTAYLCQYR</sequence>
<accession>A0A5C8KBF0</accession>
<dbReference type="HAMAP" id="MF_01537">
    <property type="entry name" value="Nucleos_phosphorylase_PpnP"/>
    <property type="match status" value="1"/>
</dbReference>
<dbReference type="CDD" id="cd20296">
    <property type="entry name" value="cupin_PpnP-like"/>
    <property type="match status" value="1"/>
</dbReference>
<dbReference type="EC" id="2.4.2.2" evidence="3"/>
<evidence type="ECO:0000256" key="2">
    <source>
        <dbReference type="ARBA" id="ARBA00022679"/>
    </source>
</evidence>
<dbReference type="Pfam" id="PF06865">
    <property type="entry name" value="Ppnp"/>
    <property type="match status" value="1"/>
</dbReference>
<comment type="catalytic activity">
    <reaction evidence="3">
        <text>inosine + phosphate = alpha-D-ribose 1-phosphate + hypoxanthine</text>
        <dbReference type="Rhea" id="RHEA:27646"/>
        <dbReference type="ChEBI" id="CHEBI:17368"/>
        <dbReference type="ChEBI" id="CHEBI:17596"/>
        <dbReference type="ChEBI" id="CHEBI:43474"/>
        <dbReference type="ChEBI" id="CHEBI:57720"/>
        <dbReference type="EC" id="2.4.2.1"/>
    </reaction>
</comment>
<reference evidence="4 5" key="1">
    <citation type="submission" date="2019-08" db="EMBL/GenBank/DDBJ databases">
        <authorList>
            <person name="Shi S."/>
        </authorList>
    </citation>
    <scope>NUCLEOTIDE SEQUENCE [LARGE SCALE GENOMIC DNA]</scope>
    <source>
        <strain evidence="4 5">GY10130</strain>
    </source>
</reference>
<dbReference type="GO" id="GO:0004731">
    <property type="term" value="F:purine-nucleoside phosphorylase activity"/>
    <property type="evidence" value="ECO:0007669"/>
    <property type="project" value="UniProtKB-UniRule"/>
</dbReference>
<dbReference type="RefSeq" id="WP_147920638.1">
    <property type="nucleotide sequence ID" value="NZ_VRTY01000012.1"/>
</dbReference>
<dbReference type="EC" id="2.4.2.1" evidence="3"/>
<dbReference type="GO" id="GO:0009032">
    <property type="term" value="F:thymidine phosphorylase activity"/>
    <property type="evidence" value="ECO:0007669"/>
    <property type="project" value="RHEA"/>
</dbReference>
<dbReference type="GO" id="GO:0005829">
    <property type="term" value="C:cytosol"/>
    <property type="evidence" value="ECO:0007669"/>
    <property type="project" value="TreeGrafter"/>
</dbReference>
<comment type="catalytic activity">
    <reaction evidence="3">
        <text>uridine + phosphate = alpha-D-ribose 1-phosphate + uracil</text>
        <dbReference type="Rhea" id="RHEA:24388"/>
        <dbReference type="ChEBI" id="CHEBI:16704"/>
        <dbReference type="ChEBI" id="CHEBI:17568"/>
        <dbReference type="ChEBI" id="CHEBI:43474"/>
        <dbReference type="ChEBI" id="CHEBI:57720"/>
        <dbReference type="EC" id="2.4.2.2"/>
    </reaction>
</comment>
<keyword evidence="5" id="KW-1185">Reference proteome</keyword>
<dbReference type="Gene3D" id="2.60.120.10">
    <property type="entry name" value="Jelly Rolls"/>
    <property type="match status" value="1"/>
</dbReference>
<comment type="function">
    <text evidence="3">Catalyzes the phosphorolysis of diverse nucleosides, yielding D-ribose 1-phosphate and the respective free bases. Can use uridine, adenosine, guanosine, cytidine, thymidine, inosine and xanthosine as substrates. Also catalyzes the reverse reactions.</text>
</comment>
<comment type="catalytic activity">
    <reaction evidence="3">
        <text>guanosine + phosphate = alpha-D-ribose 1-phosphate + guanine</text>
        <dbReference type="Rhea" id="RHEA:13233"/>
        <dbReference type="ChEBI" id="CHEBI:16235"/>
        <dbReference type="ChEBI" id="CHEBI:16750"/>
        <dbReference type="ChEBI" id="CHEBI:43474"/>
        <dbReference type="ChEBI" id="CHEBI:57720"/>
        <dbReference type="EC" id="2.4.2.1"/>
    </reaction>
</comment>
<keyword evidence="2 3" id="KW-0808">Transferase</keyword>
<dbReference type="PANTHER" id="PTHR36540:SF1">
    <property type="entry name" value="PYRIMIDINE_PURINE NUCLEOSIDE PHOSPHORYLASE"/>
    <property type="match status" value="1"/>
</dbReference>
<name>A0A5C8KBF0_9BACT</name>
<dbReference type="GO" id="GO:0004850">
    <property type="term" value="F:uridine phosphorylase activity"/>
    <property type="evidence" value="ECO:0007669"/>
    <property type="project" value="RHEA"/>
</dbReference>
<evidence type="ECO:0000256" key="3">
    <source>
        <dbReference type="HAMAP-Rule" id="MF_01537"/>
    </source>
</evidence>
<dbReference type="InterPro" id="IPR014710">
    <property type="entry name" value="RmlC-like_jellyroll"/>
</dbReference>
<dbReference type="FunFam" id="2.60.120.10:FF:000016">
    <property type="entry name" value="Pyrimidine/purine nucleoside phosphorylase"/>
    <property type="match status" value="1"/>
</dbReference>
<dbReference type="PANTHER" id="PTHR36540">
    <property type="entry name" value="PYRIMIDINE/PURINE NUCLEOSIDE PHOSPHORYLASE"/>
    <property type="match status" value="1"/>
</dbReference>